<evidence type="ECO:0000313" key="3">
    <source>
        <dbReference type="Proteomes" id="UP000535182"/>
    </source>
</evidence>
<dbReference type="Proteomes" id="UP000535182">
    <property type="component" value="Unassembled WGS sequence"/>
</dbReference>
<evidence type="ECO:0000313" key="2">
    <source>
        <dbReference type="EMBL" id="MBB5329217.1"/>
    </source>
</evidence>
<dbReference type="InterPro" id="IPR004676">
    <property type="entry name" value="Cd-R_transporter"/>
</dbReference>
<dbReference type="RefSeq" id="WP_183977533.1">
    <property type="nucleotide sequence ID" value="NZ_JACHEB010000006.1"/>
</dbReference>
<accession>A0A9X0QF15</accession>
<sequence length="185" mass="20118">MNAIAAVVTASVTTFAATNIDDIVLLTFFFARRVPTRNIVAGQYLGFLAIILLSCSGLLATLVIPHQWTRALGLVPLALGLKHLVLLFRPPGTKGTQGDRQSLISIALVTLSNGADNVAVYIPFFSVNRQYLCWILTSYAFLVALWCMIGKWLGNHPIILNAVNRAGTILVPFVFIALGVHILLF</sequence>
<name>A0A9X0QF15_9BACT</name>
<dbReference type="EMBL" id="JACHEB010000006">
    <property type="protein sequence ID" value="MBB5329217.1"/>
    <property type="molecule type" value="Genomic_DNA"/>
</dbReference>
<feature type="transmembrane region" description="Helical" evidence="1">
    <location>
        <begin position="131"/>
        <end position="154"/>
    </location>
</feature>
<feature type="transmembrane region" description="Helical" evidence="1">
    <location>
        <begin position="71"/>
        <end position="90"/>
    </location>
</feature>
<feature type="transmembrane region" description="Helical" evidence="1">
    <location>
        <begin position="166"/>
        <end position="184"/>
    </location>
</feature>
<feature type="transmembrane region" description="Helical" evidence="1">
    <location>
        <begin position="40"/>
        <end position="64"/>
    </location>
</feature>
<keyword evidence="1" id="KW-0812">Transmembrane</keyword>
<gene>
    <name evidence="2" type="ORF">HDF14_002835</name>
</gene>
<feature type="transmembrane region" description="Helical" evidence="1">
    <location>
        <begin position="102"/>
        <end position="124"/>
    </location>
</feature>
<protein>
    <submittedName>
        <fullName evidence="2">Cadmium resistance protein CadD (Predicted permease)</fullName>
    </submittedName>
</protein>
<keyword evidence="1" id="KW-0472">Membrane</keyword>
<proteinExistence type="predicted"/>
<reference evidence="2 3" key="1">
    <citation type="submission" date="2020-08" db="EMBL/GenBank/DDBJ databases">
        <title>Genomic Encyclopedia of Type Strains, Phase IV (KMG-V): Genome sequencing to study the core and pangenomes of soil and plant-associated prokaryotes.</title>
        <authorList>
            <person name="Whitman W."/>
        </authorList>
    </citation>
    <scope>NUCLEOTIDE SEQUENCE [LARGE SCALE GENOMIC DNA]</scope>
    <source>
        <strain evidence="2 3">X5P2</strain>
    </source>
</reference>
<dbReference type="AlphaFoldDB" id="A0A9X0QF15"/>
<evidence type="ECO:0000256" key="1">
    <source>
        <dbReference type="SAM" id="Phobius"/>
    </source>
</evidence>
<comment type="caution">
    <text evidence="2">The sequence shown here is derived from an EMBL/GenBank/DDBJ whole genome shotgun (WGS) entry which is preliminary data.</text>
</comment>
<keyword evidence="1" id="KW-1133">Transmembrane helix</keyword>
<keyword evidence="3" id="KW-1185">Reference proteome</keyword>
<organism evidence="2 3">
    <name type="scientific">Tunturiibacter gelidiferens</name>
    <dbReference type="NCBI Taxonomy" id="3069689"/>
    <lineage>
        <taxon>Bacteria</taxon>
        <taxon>Pseudomonadati</taxon>
        <taxon>Acidobacteriota</taxon>
        <taxon>Terriglobia</taxon>
        <taxon>Terriglobales</taxon>
        <taxon>Acidobacteriaceae</taxon>
        <taxon>Tunturiibacter</taxon>
    </lineage>
</organism>
<dbReference type="Pfam" id="PF03596">
    <property type="entry name" value="Cad"/>
    <property type="match status" value="1"/>
</dbReference>